<dbReference type="AlphaFoldDB" id="A0A4Z2H6L0"/>
<accession>A0A4Z2H6L0</accession>
<evidence type="ECO:0000256" key="1">
    <source>
        <dbReference type="SAM" id="MobiDB-lite"/>
    </source>
</evidence>
<evidence type="ECO:0000313" key="2">
    <source>
        <dbReference type="EMBL" id="TNN61366.1"/>
    </source>
</evidence>
<feature type="compositionally biased region" description="Low complexity" evidence="1">
    <location>
        <begin position="69"/>
        <end position="82"/>
    </location>
</feature>
<keyword evidence="3" id="KW-1185">Reference proteome</keyword>
<dbReference type="EMBL" id="SRLO01000316">
    <property type="protein sequence ID" value="TNN61366.1"/>
    <property type="molecule type" value="Genomic_DNA"/>
</dbReference>
<evidence type="ECO:0000313" key="3">
    <source>
        <dbReference type="Proteomes" id="UP000314294"/>
    </source>
</evidence>
<protein>
    <submittedName>
        <fullName evidence="2">Uncharacterized protein</fullName>
    </submittedName>
</protein>
<reference evidence="2 3" key="1">
    <citation type="submission" date="2019-03" db="EMBL/GenBank/DDBJ databases">
        <title>First draft genome of Liparis tanakae, snailfish: a comprehensive survey of snailfish specific genes.</title>
        <authorList>
            <person name="Kim W."/>
            <person name="Song I."/>
            <person name="Jeong J.-H."/>
            <person name="Kim D."/>
            <person name="Kim S."/>
            <person name="Ryu S."/>
            <person name="Song J.Y."/>
            <person name="Lee S.K."/>
        </authorList>
    </citation>
    <scope>NUCLEOTIDE SEQUENCE [LARGE SCALE GENOMIC DNA]</scope>
    <source>
        <tissue evidence="2">Muscle</tissue>
    </source>
</reference>
<feature type="compositionally biased region" description="Basic residues" evidence="1">
    <location>
        <begin position="58"/>
        <end position="68"/>
    </location>
</feature>
<proteinExistence type="predicted"/>
<sequence>MVPLYYYSGGLKSAFDLFKKNSETCYRRCTLKSNELRGGASGERWCIRGEVVHEGTGGRKKNKNKNNKNNKNNNNNNNNNNKKNNKKKKAADHFREAG</sequence>
<organism evidence="2 3">
    <name type="scientific">Liparis tanakae</name>
    <name type="common">Tanaka's snailfish</name>
    <dbReference type="NCBI Taxonomy" id="230148"/>
    <lineage>
        <taxon>Eukaryota</taxon>
        <taxon>Metazoa</taxon>
        <taxon>Chordata</taxon>
        <taxon>Craniata</taxon>
        <taxon>Vertebrata</taxon>
        <taxon>Euteleostomi</taxon>
        <taxon>Actinopterygii</taxon>
        <taxon>Neopterygii</taxon>
        <taxon>Teleostei</taxon>
        <taxon>Neoteleostei</taxon>
        <taxon>Acanthomorphata</taxon>
        <taxon>Eupercaria</taxon>
        <taxon>Perciformes</taxon>
        <taxon>Cottioidei</taxon>
        <taxon>Cottales</taxon>
        <taxon>Liparidae</taxon>
        <taxon>Liparis</taxon>
    </lineage>
</organism>
<feature type="region of interest" description="Disordered" evidence="1">
    <location>
        <begin position="54"/>
        <end position="98"/>
    </location>
</feature>
<dbReference type="Proteomes" id="UP000314294">
    <property type="component" value="Unassembled WGS sequence"/>
</dbReference>
<gene>
    <name evidence="2" type="ORF">EYF80_028383</name>
</gene>
<name>A0A4Z2H6L0_9TELE</name>
<comment type="caution">
    <text evidence="2">The sequence shown here is derived from an EMBL/GenBank/DDBJ whole genome shotgun (WGS) entry which is preliminary data.</text>
</comment>